<gene>
    <name evidence="5" type="ORF">DWQ67_03685</name>
</gene>
<dbReference type="PROSITE" id="PS50889">
    <property type="entry name" value="S4"/>
    <property type="match status" value="1"/>
</dbReference>
<evidence type="ECO:0000313" key="5">
    <source>
        <dbReference type="EMBL" id="RKW70924.1"/>
    </source>
</evidence>
<dbReference type="PIRSF" id="PIRSF005578">
    <property type="entry name" value="TlyA"/>
    <property type="match status" value="1"/>
</dbReference>
<comment type="similarity">
    <text evidence="2">Belongs to the TlyA family.</text>
</comment>
<dbReference type="SMART" id="SM00363">
    <property type="entry name" value="S4"/>
    <property type="match status" value="1"/>
</dbReference>
<dbReference type="Pfam" id="PF01728">
    <property type="entry name" value="FtsJ"/>
    <property type="match status" value="1"/>
</dbReference>
<evidence type="ECO:0000256" key="2">
    <source>
        <dbReference type="ARBA" id="ARBA00029460"/>
    </source>
</evidence>
<evidence type="ECO:0000256" key="1">
    <source>
        <dbReference type="ARBA" id="ARBA00022884"/>
    </source>
</evidence>
<dbReference type="GO" id="GO:0003723">
    <property type="term" value="F:RNA binding"/>
    <property type="evidence" value="ECO:0007669"/>
    <property type="project" value="UniProtKB-KW"/>
</dbReference>
<dbReference type="InterPro" id="IPR002877">
    <property type="entry name" value="RNA_MeTrfase_FtsJ_dom"/>
</dbReference>
<keyword evidence="5" id="KW-0489">Methyltransferase</keyword>
<evidence type="ECO:0000259" key="4">
    <source>
        <dbReference type="SMART" id="SM00363"/>
    </source>
</evidence>
<dbReference type="GO" id="GO:0008168">
    <property type="term" value="F:methyltransferase activity"/>
    <property type="evidence" value="ECO:0007669"/>
    <property type="project" value="UniProtKB-KW"/>
</dbReference>
<comment type="caution">
    <text evidence="5">The sequence shown here is derived from an EMBL/GenBank/DDBJ whole genome shotgun (WGS) entry which is preliminary data.</text>
</comment>
<reference evidence="5 6" key="1">
    <citation type="submission" date="2018-07" db="EMBL/GenBank/DDBJ databases">
        <title>Arthrobacter sp. nov., isolated from raw cow's milk with high bacterial count.</title>
        <authorList>
            <person name="Hahne J."/>
            <person name="Isele D."/>
            <person name="Lipski A."/>
        </authorList>
    </citation>
    <scope>NUCLEOTIDE SEQUENCE [LARGE SCALE GENOMIC DNA]</scope>
    <source>
        <strain evidence="5 6">JZ R-183</strain>
    </source>
</reference>
<dbReference type="Gene3D" id="3.10.290.10">
    <property type="entry name" value="RNA-binding S4 domain"/>
    <property type="match status" value="1"/>
</dbReference>
<dbReference type="CDD" id="cd00165">
    <property type="entry name" value="S4"/>
    <property type="match status" value="1"/>
</dbReference>
<dbReference type="InterPro" id="IPR047048">
    <property type="entry name" value="TlyA"/>
</dbReference>
<feature type="domain" description="RNA-binding S4" evidence="4">
    <location>
        <begin position="14"/>
        <end position="80"/>
    </location>
</feature>
<dbReference type="InterPro" id="IPR036986">
    <property type="entry name" value="S4_RNA-bd_sf"/>
</dbReference>
<dbReference type="Pfam" id="PF01479">
    <property type="entry name" value="S4"/>
    <property type="match status" value="1"/>
</dbReference>
<dbReference type="RefSeq" id="WP_121484260.1">
    <property type="nucleotide sequence ID" value="NZ_QQXL01000002.1"/>
</dbReference>
<evidence type="ECO:0000256" key="3">
    <source>
        <dbReference type="PROSITE-ProRule" id="PRU00182"/>
    </source>
</evidence>
<dbReference type="EMBL" id="QQXL01000002">
    <property type="protein sequence ID" value="RKW70924.1"/>
    <property type="molecule type" value="Genomic_DNA"/>
</dbReference>
<dbReference type="CDD" id="cd02440">
    <property type="entry name" value="AdoMet_MTases"/>
    <property type="match status" value="1"/>
</dbReference>
<protein>
    <submittedName>
        <fullName evidence="5">TlyA family RNA methyltransferase</fullName>
    </submittedName>
</protein>
<name>A0A496PK91_9MICC</name>
<keyword evidence="1 3" id="KW-0694">RNA-binding</keyword>
<dbReference type="Proteomes" id="UP000273119">
    <property type="component" value="Unassembled WGS sequence"/>
</dbReference>
<accession>A0A496PK91</accession>
<dbReference type="Gene3D" id="3.40.50.150">
    <property type="entry name" value="Vaccinia Virus protein VP39"/>
    <property type="match status" value="1"/>
</dbReference>
<proteinExistence type="inferred from homology"/>
<dbReference type="InterPro" id="IPR002942">
    <property type="entry name" value="S4_RNA-bd"/>
</dbReference>
<dbReference type="GO" id="GO:0032259">
    <property type="term" value="P:methylation"/>
    <property type="evidence" value="ECO:0007669"/>
    <property type="project" value="UniProtKB-KW"/>
</dbReference>
<dbReference type="SUPFAM" id="SSF53335">
    <property type="entry name" value="S-adenosyl-L-methionine-dependent methyltransferases"/>
    <property type="match status" value="1"/>
</dbReference>
<sequence>MSAAIQSASAPEAGRVDQLLVTSGLCSSRTRAAKAIAAGRVSVDGLVVTRASLAVKPGSELSLTGDEADRYVGRAAHKLIGALETFTSVVVQDALCLDAGASTGGFTQVLLERGARRVIAVDVGHGQLHPTLSADPRVENHEGVNVRQLTEDFVPGGVDLVVGDLSFISLRLVVGPLANVTRPGGQMILMVKPQFEIGRERLARTGVVTHAGSRKVAVEGVVDAALRAGLTLEEVSRSSLPGQDGNAEFFLRLSVPTRPHTEHFSTASEQIAATLAAVDYS</sequence>
<organism evidence="5 6">
    <name type="scientific">Galactobacter caseinivorans</name>
    <dbReference type="NCBI Taxonomy" id="2676123"/>
    <lineage>
        <taxon>Bacteria</taxon>
        <taxon>Bacillati</taxon>
        <taxon>Actinomycetota</taxon>
        <taxon>Actinomycetes</taxon>
        <taxon>Micrococcales</taxon>
        <taxon>Micrococcaceae</taxon>
        <taxon>Galactobacter</taxon>
    </lineage>
</organism>
<dbReference type="AlphaFoldDB" id="A0A496PK91"/>
<dbReference type="SUPFAM" id="SSF55174">
    <property type="entry name" value="Alpha-L RNA-binding motif"/>
    <property type="match status" value="1"/>
</dbReference>
<dbReference type="InterPro" id="IPR004538">
    <property type="entry name" value="Hemolysin_A/TlyA"/>
</dbReference>
<evidence type="ECO:0000313" key="6">
    <source>
        <dbReference type="Proteomes" id="UP000273119"/>
    </source>
</evidence>
<dbReference type="InterPro" id="IPR029063">
    <property type="entry name" value="SAM-dependent_MTases_sf"/>
</dbReference>
<dbReference type="PANTHER" id="PTHR32319">
    <property type="entry name" value="BACTERIAL HEMOLYSIN-LIKE PROTEIN"/>
    <property type="match status" value="1"/>
</dbReference>
<keyword evidence="5" id="KW-0808">Transferase</keyword>
<keyword evidence="6" id="KW-1185">Reference proteome</keyword>
<dbReference type="PANTHER" id="PTHR32319:SF0">
    <property type="entry name" value="BACTERIAL HEMOLYSIN-LIKE PROTEIN"/>
    <property type="match status" value="1"/>
</dbReference>